<gene>
    <name evidence="4" type="ordered locus">Dred_1117</name>
</gene>
<dbReference type="GO" id="GO:0008199">
    <property type="term" value="F:ferric iron binding"/>
    <property type="evidence" value="ECO:0007669"/>
    <property type="project" value="TreeGrafter"/>
</dbReference>
<proteinExistence type="predicted"/>
<dbReference type="OrthoDB" id="9811074at2"/>
<evidence type="ECO:0000259" key="2">
    <source>
        <dbReference type="Pfam" id="PF24859"/>
    </source>
</evidence>
<sequence length="269" mass="31288">METKKNAEKLANFYLDIMEQENEFEALEWKIDLDSEQVIRWYQGEAALSLAAPDIPEEIVFNRFINVARACQKWQVGPLPVTNEFINNLERLNDSKRKEFINALFKVAGNKAWIKGLNVSPEFLDFIAQITFKPILNAYGEAVLDKVELDKWSHSHCPVCGDQPIMAKFSGKEGYRILHCGRCETEWRYKRLGCPYCKEENASQATFITMEDFKQYRVYLCERCKSYLKTVDERLAGEVDLFCEDLATVELDRLAQAEGYQRGHRRQQT</sequence>
<evidence type="ECO:0000313" key="4">
    <source>
        <dbReference type="EMBL" id="ABO49652.1"/>
    </source>
</evidence>
<dbReference type="InterPro" id="IPR056797">
    <property type="entry name" value="FdhE_central"/>
</dbReference>
<accession>A4J3J9</accession>
<protein>
    <submittedName>
        <fullName evidence="4">Uncharacterized protein involved in formate dehydrogenase formation-like protein</fullName>
    </submittedName>
</protein>
<dbReference type="AlphaFoldDB" id="A4J3J9"/>
<evidence type="ECO:0000256" key="1">
    <source>
        <dbReference type="ARBA" id="ARBA00022490"/>
    </source>
</evidence>
<dbReference type="EMBL" id="CP000612">
    <property type="protein sequence ID" value="ABO49652.1"/>
    <property type="molecule type" value="Genomic_DNA"/>
</dbReference>
<dbReference type="eggNOG" id="COG3058">
    <property type="taxonomic scope" value="Bacteria"/>
</dbReference>
<dbReference type="Pfam" id="PF24860">
    <property type="entry name" value="FdhE_C"/>
    <property type="match status" value="1"/>
</dbReference>
<dbReference type="InterPro" id="IPR006452">
    <property type="entry name" value="Formate_DH_accessory"/>
</dbReference>
<keyword evidence="5" id="KW-1185">Reference proteome</keyword>
<dbReference type="InterPro" id="IPR056796">
    <property type="entry name" value="FdhE_C"/>
</dbReference>
<feature type="domain" description="FdhE C-terminal" evidence="3">
    <location>
        <begin position="214"/>
        <end position="263"/>
    </location>
</feature>
<dbReference type="SUPFAM" id="SSF144020">
    <property type="entry name" value="FdhE-like"/>
    <property type="match status" value="1"/>
</dbReference>
<evidence type="ECO:0000313" key="5">
    <source>
        <dbReference type="Proteomes" id="UP000001556"/>
    </source>
</evidence>
<keyword evidence="1" id="KW-0963">Cytoplasm</keyword>
<dbReference type="PANTHER" id="PTHR37689">
    <property type="entry name" value="PROTEIN FDHE"/>
    <property type="match status" value="1"/>
</dbReference>
<reference evidence="4 5" key="1">
    <citation type="submission" date="2007-03" db="EMBL/GenBank/DDBJ databases">
        <title>Complete sequence of Desulfotomaculum reducens MI-1.</title>
        <authorList>
            <consortium name="US DOE Joint Genome Institute"/>
            <person name="Copeland A."/>
            <person name="Lucas S."/>
            <person name="Lapidus A."/>
            <person name="Barry K."/>
            <person name="Detter J.C."/>
            <person name="Glavina del Rio T."/>
            <person name="Hammon N."/>
            <person name="Israni S."/>
            <person name="Dalin E."/>
            <person name="Tice H."/>
            <person name="Pitluck S."/>
            <person name="Sims D."/>
            <person name="Brettin T."/>
            <person name="Bruce D."/>
            <person name="Han C."/>
            <person name="Tapia R."/>
            <person name="Schmutz J."/>
            <person name="Larimer F."/>
            <person name="Land M."/>
            <person name="Hauser L."/>
            <person name="Kyrpides N."/>
            <person name="Kim E."/>
            <person name="Tebo B.M."/>
            <person name="Richardson P."/>
        </authorList>
    </citation>
    <scope>NUCLEOTIDE SEQUENCE [LARGE SCALE GENOMIC DNA]</scope>
    <source>
        <strain evidence="4 5">MI-1</strain>
    </source>
</reference>
<dbReference type="Proteomes" id="UP000001556">
    <property type="component" value="Chromosome"/>
</dbReference>
<dbReference type="GO" id="GO:0005829">
    <property type="term" value="C:cytosol"/>
    <property type="evidence" value="ECO:0007669"/>
    <property type="project" value="TreeGrafter"/>
</dbReference>
<dbReference type="RefSeq" id="WP_011877478.1">
    <property type="nucleotide sequence ID" value="NC_009253.1"/>
</dbReference>
<dbReference type="CDD" id="cd16341">
    <property type="entry name" value="FdhE"/>
    <property type="match status" value="1"/>
</dbReference>
<organism evidence="4 5">
    <name type="scientific">Desulforamulus reducens (strain ATCC BAA-1160 / DSM 100696 / MI-1)</name>
    <name type="common">Desulfotomaculum reducens</name>
    <dbReference type="NCBI Taxonomy" id="349161"/>
    <lineage>
        <taxon>Bacteria</taxon>
        <taxon>Bacillati</taxon>
        <taxon>Bacillota</taxon>
        <taxon>Clostridia</taxon>
        <taxon>Eubacteriales</taxon>
        <taxon>Peptococcaceae</taxon>
        <taxon>Desulforamulus</taxon>
    </lineage>
</organism>
<dbReference type="GO" id="GO:0051604">
    <property type="term" value="P:protein maturation"/>
    <property type="evidence" value="ECO:0007669"/>
    <property type="project" value="TreeGrafter"/>
</dbReference>
<dbReference type="KEGG" id="drm:Dred_1117"/>
<feature type="domain" description="FdhE central" evidence="2">
    <location>
        <begin position="156"/>
        <end position="191"/>
    </location>
</feature>
<evidence type="ECO:0000259" key="3">
    <source>
        <dbReference type="Pfam" id="PF24860"/>
    </source>
</evidence>
<dbReference type="HOGENOM" id="CLU_071015_1_1_9"/>
<dbReference type="Gene3D" id="3.90.1670.10">
    <property type="entry name" value="FdhE-like domain"/>
    <property type="match status" value="1"/>
</dbReference>
<name>A4J3J9_DESRM</name>
<dbReference type="STRING" id="349161.Dred_1117"/>
<dbReference type="PANTHER" id="PTHR37689:SF1">
    <property type="entry name" value="PROTEIN FDHE"/>
    <property type="match status" value="1"/>
</dbReference>
<dbReference type="Pfam" id="PF24859">
    <property type="entry name" value="FdhE_central"/>
    <property type="match status" value="1"/>
</dbReference>
<dbReference type="InterPro" id="IPR024064">
    <property type="entry name" value="FdhE-like_sf"/>
</dbReference>